<sequence>MTHTNNFNTAPEPYREQSLNTVYELLFGDNPDLYKGVMQEPYQYPWNVLLADTVYAADLQKVAADPEAESRAKILAYSRLRTSGQRIAKRELLAVIIEVGLDDGLDVLASFQDGTARYINHSEKLIIWETVDAQSFALSNKLFQDSISIVSKIGPWNGARRPYPEEGNVRISFLVSDGLYFGEGPINVLFNDALARPALQSATELMQFLTEKVMANQK</sequence>
<dbReference type="RefSeq" id="WP_124876719.1">
    <property type="nucleotide sequence ID" value="NZ_RQJO01000009.1"/>
</dbReference>
<proteinExistence type="predicted"/>
<comment type="caution">
    <text evidence="1">The sequence shown here is derived from an EMBL/GenBank/DDBJ whole genome shotgun (WGS) entry which is preliminary data.</text>
</comment>
<accession>A0A3P1BP06</accession>
<name>A0A3P1BP06_9BACT</name>
<dbReference type="AlphaFoldDB" id="A0A3P1BP06"/>
<protein>
    <submittedName>
        <fullName evidence="1">Uncharacterized protein</fullName>
    </submittedName>
</protein>
<evidence type="ECO:0000313" key="1">
    <source>
        <dbReference type="EMBL" id="RRB02556.1"/>
    </source>
</evidence>
<evidence type="ECO:0000313" key="2">
    <source>
        <dbReference type="Proteomes" id="UP000271925"/>
    </source>
</evidence>
<reference evidence="1 2" key="1">
    <citation type="submission" date="2018-11" db="EMBL/GenBank/DDBJ databases">
        <authorList>
            <person name="Zhou Z."/>
            <person name="Wang G."/>
        </authorList>
    </citation>
    <scope>NUCLEOTIDE SEQUENCE [LARGE SCALE GENOMIC DNA]</scope>
    <source>
        <strain evidence="1 2">KCTC52004</strain>
    </source>
</reference>
<organism evidence="1 2">
    <name type="scientific">Larkinella rosea</name>
    <dbReference type="NCBI Taxonomy" id="2025312"/>
    <lineage>
        <taxon>Bacteria</taxon>
        <taxon>Pseudomonadati</taxon>
        <taxon>Bacteroidota</taxon>
        <taxon>Cytophagia</taxon>
        <taxon>Cytophagales</taxon>
        <taxon>Spirosomataceae</taxon>
        <taxon>Larkinella</taxon>
    </lineage>
</organism>
<dbReference type="OrthoDB" id="7059742at2"/>
<gene>
    <name evidence="1" type="ORF">EHT25_19065</name>
</gene>
<keyword evidence="2" id="KW-1185">Reference proteome</keyword>
<dbReference type="Proteomes" id="UP000271925">
    <property type="component" value="Unassembled WGS sequence"/>
</dbReference>
<dbReference type="EMBL" id="RQJO01000009">
    <property type="protein sequence ID" value="RRB02556.1"/>
    <property type="molecule type" value="Genomic_DNA"/>
</dbReference>